<name>A0A5S5BPK6_9BACL</name>
<evidence type="ECO:0000313" key="3">
    <source>
        <dbReference type="Proteomes" id="UP000323257"/>
    </source>
</evidence>
<sequence>MGLVKLSEFLKKKWVYLVIIASPVLINYLLLTWRAWRVNGGTDAWIGFFGSYLGLIGAVGVALFQFKTQRDKEIQQDKVNNRSFISAHDFSAPVDLRRVVTHENSRLIETQQYTEFKDWMEQTNPNYKGAIAYYKISQFGAPDIIMDCKIVAVIVPKGKAPIRIETHVGIVEKGIEIFLPVTMKVISDIEVHELIIDYRTIRDEKMRYYSNPQTKIEKHLVIKPDGSEEVIMKNESRQATWIYPKKLTPPEQKKE</sequence>
<reference evidence="2 3" key="1">
    <citation type="submission" date="2019-07" db="EMBL/GenBank/DDBJ databases">
        <title>Genomic Encyclopedia of Type Strains, Phase III (KMG-III): the genomes of soil and plant-associated and newly described type strains.</title>
        <authorList>
            <person name="Whitman W."/>
        </authorList>
    </citation>
    <scope>NUCLEOTIDE SEQUENCE [LARGE SCALE GENOMIC DNA]</scope>
    <source>
        <strain evidence="2 3">BL24</strain>
    </source>
</reference>
<keyword evidence="1" id="KW-0812">Transmembrane</keyword>
<evidence type="ECO:0000313" key="2">
    <source>
        <dbReference type="EMBL" id="TYP68884.1"/>
    </source>
</evidence>
<comment type="caution">
    <text evidence="2">The sequence shown here is derived from an EMBL/GenBank/DDBJ whole genome shotgun (WGS) entry which is preliminary data.</text>
</comment>
<dbReference type="OrthoDB" id="2624582at2"/>
<protein>
    <submittedName>
        <fullName evidence="2">Uncharacterized protein</fullName>
    </submittedName>
</protein>
<feature type="transmembrane region" description="Helical" evidence="1">
    <location>
        <begin position="14"/>
        <end position="33"/>
    </location>
</feature>
<keyword evidence="1" id="KW-0472">Membrane</keyword>
<organism evidence="2 3">
    <name type="scientific">Paenibacillus methanolicus</name>
    <dbReference type="NCBI Taxonomy" id="582686"/>
    <lineage>
        <taxon>Bacteria</taxon>
        <taxon>Bacillati</taxon>
        <taxon>Bacillota</taxon>
        <taxon>Bacilli</taxon>
        <taxon>Bacillales</taxon>
        <taxon>Paenibacillaceae</taxon>
        <taxon>Paenibacillus</taxon>
    </lineage>
</organism>
<dbReference type="AlphaFoldDB" id="A0A5S5BPK6"/>
<evidence type="ECO:0000256" key="1">
    <source>
        <dbReference type="SAM" id="Phobius"/>
    </source>
</evidence>
<keyword evidence="1" id="KW-1133">Transmembrane helix</keyword>
<dbReference type="RefSeq" id="WP_148933230.1">
    <property type="nucleotide sequence ID" value="NZ_VNHS01000017.1"/>
</dbReference>
<dbReference type="Proteomes" id="UP000323257">
    <property type="component" value="Unassembled WGS sequence"/>
</dbReference>
<gene>
    <name evidence="2" type="ORF">BCM02_1172</name>
</gene>
<dbReference type="EMBL" id="VNHS01000017">
    <property type="protein sequence ID" value="TYP68884.1"/>
    <property type="molecule type" value="Genomic_DNA"/>
</dbReference>
<accession>A0A5S5BPK6</accession>
<keyword evidence="3" id="KW-1185">Reference proteome</keyword>
<proteinExistence type="predicted"/>
<feature type="transmembrane region" description="Helical" evidence="1">
    <location>
        <begin position="45"/>
        <end position="66"/>
    </location>
</feature>